<sequence>MKVSIPENGTIILPVSKLRKSTGLANVFGHHMYHSGWVGDVLYNKHPPNRNGLKLFPLMLRVQYQSTGRLCCQSLRQELPVNICFSSSLRQEGKARNYRILPRICPVFCPNLWGKNKDAHYVWIVLILYLYNFFLTFIYAYELKV</sequence>
<accession>A0A7J7X5L1</accession>
<dbReference type="Proteomes" id="UP000585614">
    <property type="component" value="Unassembled WGS sequence"/>
</dbReference>
<comment type="caution">
    <text evidence="2">The sequence shown here is derived from an EMBL/GenBank/DDBJ whole genome shotgun (WGS) entry which is preliminary data.</text>
</comment>
<keyword evidence="1" id="KW-0472">Membrane</keyword>
<gene>
    <name evidence="2" type="ORF">mRhiFer1_010216</name>
</gene>
<evidence type="ECO:0000313" key="2">
    <source>
        <dbReference type="EMBL" id="KAF6344838.1"/>
    </source>
</evidence>
<organism evidence="2 3">
    <name type="scientific">Rhinolophus ferrumequinum</name>
    <name type="common">Greater horseshoe bat</name>
    <dbReference type="NCBI Taxonomy" id="59479"/>
    <lineage>
        <taxon>Eukaryota</taxon>
        <taxon>Metazoa</taxon>
        <taxon>Chordata</taxon>
        <taxon>Craniata</taxon>
        <taxon>Vertebrata</taxon>
        <taxon>Euteleostomi</taxon>
        <taxon>Mammalia</taxon>
        <taxon>Eutheria</taxon>
        <taxon>Laurasiatheria</taxon>
        <taxon>Chiroptera</taxon>
        <taxon>Yinpterochiroptera</taxon>
        <taxon>Rhinolophoidea</taxon>
        <taxon>Rhinolophidae</taxon>
        <taxon>Rhinolophinae</taxon>
        <taxon>Rhinolophus</taxon>
    </lineage>
</organism>
<protein>
    <submittedName>
        <fullName evidence="2">Uncharacterized protein</fullName>
    </submittedName>
</protein>
<evidence type="ECO:0000313" key="3">
    <source>
        <dbReference type="Proteomes" id="UP000585614"/>
    </source>
</evidence>
<reference evidence="2 3" key="1">
    <citation type="journal article" date="2020" name="Nature">
        <title>Six reference-quality genomes reveal evolution of bat adaptations.</title>
        <authorList>
            <person name="Jebb D."/>
            <person name="Huang Z."/>
            <person name="Pippel M."/>
            <person name="Hughes G.M."/>
            <person name="Lavrichenko K."/>
            <person name="Devanna P."/>
            <person name="Winkler S."/>
            <person name="Jermiin L.S."/>
            <person name="Skirmuntt E.C."/>
            <person name="Katzourakis A."/>
            <person name="Burkitt-Gray L."/>
            <person name="Ray D.A."/>
            <person name="Sullivan K.A.M."/>
            <person name="Roscito J.G."/>
            <person name="Kirilenko B.M."/>
            <person name="Davalos L.M."/>
            <person name="Corthals A.P."/>
            <person name="Power M.L."/>
            <person name="Jones G."/>
            <person name="Ransome R.D."/>
            <person name="Dechmann D.K.N."/>
            <person name="Locatelli A.G."/>
            <person name="Puechmaille S.J."/>
            <person name="Fedrigo O."/>
            <person name="Jarvis E.D."/>
            <person name="Hiller M."/>
            <person name="Vernes S.C."/>
            <person name="Myers E.W."/>
            <person name="Teeling E.C."/>
        </authorList>
    </citation>
    <scope>NUCLEOTIDE SEQUENCE [LARGE SCALE GENOMIC DNA]</scope>
    <source>
        <strain evidence="2">MRhiFer1</strain>
        <tissue evidence="2">Lung</tissue>
    </source>
</reference>
<evidence type="ECO:0000256" key="1">
    <source>
        <dbReference type="SAM" id="Phobius"/>
    </source>
</evidence>
<name>A0A7J7X5L1_RHIFE</name>
<dbReference type="AlphaFoldDB" id="A0A7J7X5L1"/>
<proteinExistence type="predicted"/>
<dbReference type="EMBL" id="JACAGC010000009">
    <property type="protein sequence ID" value="KAF6344838.1"/>
    <property type="molecule type" value="Genomic_DNA"/>
</dbReference>
<keyword evidence="1" id="KW-1133">Transmembrane helix</keyword>
<keyword evidence="1" id="KW-0812">Transmembrane</keyword>
<feature type="transmembrane region" description="Helical" evidence="1">
    <location>
        <begin position="121"/>
        <end position="141"/>
    </location>
</feature>